<feature type="transmembrane region" description="Helical" evidence="3">
    <location>
        <begin position="32"/>
        <end position="50"/>
    </location>
</feature>
<reference evidence="4" key="1">
    <citation type="journal article" date="2020" name="mSystems">
        <title>Genome- and Community-Level Interaction Insights into Carbon Utilization and Element Cycling Functions of Hydrothermarchaeota in Hydrothermal Sediment.</title>
        <authorList>
            <person name="Zhou Z."/>
            <person name="Liu Y."/>
            <person name="Xu W."/>
            <person name="Pan J."/>
            <person name="Luo Z.H."/>
            <person name="Li M."/>
        </authorList>
    </citation>
    <scope>NUCLEOTIDE SEQUENCE [LARGE SCALE GENOMIC DNA]</scope>
    <source>
        <strain evidence="4">SpSt-418</strain>
    </source>
</reference>
<feature type="region of interest" description="Disordered" evidence="2">
    <location>
        <begin position="399"/>
        <end position="452"/>
    </location>
</feature>
<dbReference type="Pfam" id="PF07444">
    <property type="entry name" value="Ycf66_N"/>
    <property type="match status" value="1"/>
</dbReference>
<evidence type="ECO:0000256" key="2">
    <source>
        <dbReference type="SAM" id="MobiDB-lite"/>
    </source>
</evidence>
<evidence type="ECO:0000313" key="4">
    <source>
        <dbReference type="EMBL" id="HFM98928.1"/>
    </source>
</evidence>
<feature type="compositionally biased region" description="Basic and acidic residues" evidence="2">
    <location>
        <begin position="443"/>
        <end position="452"/>
    </location>
</feature>
<keyword evidence="3" id="KW-0472">Membrane</keyword>
<dbReference type="EMBL" id="DSRU01000215">
    <property type="protein sequence ID" value="HFM98928.1"/>
    <property type="molecule type" value="Genomic_DNA"/>
</dbReference>
<gene>
    <name evidence="4" type="ORF">ENR64_14455</name>
</gene>
<name>A0A7C3KFS6_9CYAN</name>
<evidence type="ECO:0000256" key="1">
    <source>
        <dbReference type="SAM" id="Coils"/>
    </source>
</evidence>
<keyword evidence="3" id="KW-0812">Transmembrane</keyword>
<organism evidence="4">
    <name type="scientific">Oscillatoriales cyanobacterium SpSt-418</name>
    <dbReference type="NCBI Taxonomy" id="2282169"/>
    <lineage>
        <taxon>Bacteria</taxon>
        <taxon>Bacillati</taxon>
        <taxon>Cyanobacteriota</taxon>
        <taxon>Cyanophyceae</taxon>
        <taxon>Oscillatoriophycideae</taxon>
        <taxon>Oscillatoriales</taxon>
    </lineage>
</organism>
<comment type="caution">
    <text evidence="4">The sequence shown here is derived from an EMBL/GenBank/DDBJ whole genome shotgun (WGS) entry which is preliminary data.</text>
</comment>
<proteinExistence type="predicted"/>
<evidence type="ECO:0008006" key="5">
    <source>
        <dbReference type="Google" id="ProtNLM"/>
    </source>
</evidence>
<feature type="region of interest" description="Disordered" evidence="2">
    <location>
        <begin position="213"/>
        <end position="236"/>
    </location>
</feature>
<dbReference type="AlphaFoldDB" id="A0A7C3KFS6"/>
<evidence type="ECO:0000256" key="3">
    <source>
        <dbReference type="SAM" id="Phobius"/>
    </source>
</evidence>
<dbReference type="InterPro" id="IPR010004">
    <property type="entry name" value="Uncharacterised_Ycf66"/>
</dbReference>
<keyword evidence="1" id="KW-0175">Coiled coil</keyword>
<keyword evidence="3" id="KW-1133">Transmembrane helix</keyword>
<sequence>MLAYLLALAVGLGSFALYMAAFFFPEVHRKHDLVWSGVGMFYALVLWVCAGQIRGGLLLGELAGVALLGWLGWQTMNLRRQVVPFDERTPLPDSAEVKGALTNLASPAGVSRTFGQAKDWLQAVVSTATAAKPSKPVQREEDVPYVPLKPEDFGLAGRSLREPATQVTNQAKSTLAEAQSDLSELAEAVESQIEAAVQEVSAKAEDTWEVETPVAPSASTPKAPKVARPVPQTVQPRARQEKSAIAQLPEKAVAVVGTFVAIGQGLFKKKESKPIYVRKEYRESSEIVKERPARHSTTTTEVTVTVEQVVETAEEWLDDATNVTLRVAEDAVNVSQDLGGTLAEKVADLVEETENWVDDATEATIAAVQDAVDAGQSAAESVTVKVADLADDAEDWFEEAPDAVTAESAHHAATSPEPSPTDQEDAAIADAEAKHVPTAPPAPDKDSESATW</sequence>
<protein>
    <recommendedName>
        <fullName evidence="5">Ycf66 family protein</fullName>
    </recommendedName>
</protein>
<feature type="coiled-coil region" evidence="1">
    <location>
        <begin position="168"/>
        <end position="199"/>
    </location>
</feature>
<feature type="transmembrane region" description="Helical" evidence="3">
    <location>
        <begin position="57"/>
        <end position="73"/>
    </location>
</feature>
<accession>A0A7C3KFS6</accession>